<reference evidence="3 4" key="1">
    <citation type="submission" date="2016-10" db="EMBL/GenBank/DDBJ databases">
        <authorList>
            <person name="de Groot N.N."/>
        </authorList>
    </citation>
    <scope>NUCLEOTIDE SEQUENCE [LARGE SCALE GENOMIC DNA]</scope>
    <source>
        <strain evidence="3 4">AR67</strain>
    </source>
</reference>
<protein>
    <submittedName>
        <fullName evidence="3">D-mannose binding lectin</fullName>
    </submittedName>
</protein>
<evidence type="ECO:0000259" key="2">
    <source>
        <dbReference type="PROSITE" id="PS51766"/>
    </source>
</evidence>
<name>A0A1I1Q9J3_RUMAL</name>
<dbReference type="PROSITE" id="PS51766">
    <property type="entry name" value="DOCKERIN"/>
    <property type="match status" value="1"/>
</dbReference>
<dbReference type="InterPro" id="IPR025479">
    <property type="entry name" value="DUF4329"/>
</dbReference>
<dbReference type="Gene3D" id="2.90.10.30">
    <property type="match status" value="1"/>
</dbReference>
<dbReference type="Pfam" id="PF00404">
    <property type="entry name" value="Dockerin_1"/>
    <property type="match status" value="1"/>
</dbReference>
<dbReference type="InterPro" id="IPR036426">
    <property type="entry name" value="Bulb-type_lectin_dom_sf"/>
</dbReference>
<dbReference type="Gene3D" id="1.10.1330.10">
    <property type="entry name" value="Dockerin domain"/>
    <property type="match status" value="1"/>
</dbReference>
<feature type="signal peptide" evidence="1">
    <location>
        <begin position="1"/>
        <end position="21"/>
    </location>
</feature>
<dbReference type="OrthoDB" id="9801493at2"/>
<dbReference type="InterPro" id="IPR018247">
    <property type="entry name" value="EF_Hand_1_Ca_BS"/>
</dbReference>
<dbReference type="GO" id="GO:0000272">
    <property type="term" value="P:polysaccharide catabolic process"/>
    <property type="evidence" value="ECO:0007669"/>
    <property type="project" value="InterPro"/>
</dbReference>
<dbReference type="EMBL" id="FOKQ01000044">
    <property type="protein sequence ID" value="SFD18771.1"/>
    <property type="molecule type" value="Genomic_DNA"/>
</dbReference>
<proteinExistence type="predicted"/>
<dbReference type="SUPFAM" id="SSF63446">
    <property type="entry name" value="Type I dockerin domain"/>
    <property type="match status" value="1"/>
</dbReference>
<dbReference type="AlphaFoldDB" id="A0A1I1Q9J3"/>
<dbReference type="Pfam" id="PF14220">
    <property type="entry name" value="DUF4329"/>
    <property type="match status" value="1"/>
</dbReference>
<dbReference type="GO" id="GO:0004553">
    <property type="term" value="F:hydrolase activity, hydrolyzing O-glycosyl compounds"/>
    <property type="evidence" value="ECO:0007669"/>
    <property type="project" value="InterPro"/>
</dbReference>
<evidence type="ECO:0000313" key="3">
    <source>
        <dbReference type="EMBL" id="SFD18771.1"/>
    </source>
</evidence>
<accession>A0A1I1Q9J3</accession>
<dbReference type="Proteomes" id="UP000182192">
    <property type="component" value="Unassembled WGS sequence"/>
</dbReference>
<dbReference type="SUPFAM" id="SSF51110">
    <property type="entry name" value="alpha-D-mannose-specific plant lectins"/>
    <property type="match status" value="1"/>
</dbReference>
<evidence type="ECO:0000256" key="1">
    <source>
        <dbReference type="SAM" id="SignalP"/>
    </source>
</evidence>
<organism evidence="3 4">
    <name type="scientific">Ruminococcus albus</name>
    <dbReference type="NCBI Taxonomy" id="1264"/>
    <lineage>
        <taxon>Bacteria</taxon>
        <taxon>Bacillati</taxon>
        <taxon>Bacillota</taxon>
        <taxon>Clostridia</taxon>
        <taxon>Eubacteriales</taxon>
        <taxon>Oscillospiraceae</taxon>
        <taxon>Ruminococcus</taxon>
    </lineage>
</organism>
<evidence type="ECO:0000313" key="4">
    <source>
        <dbReference type="Proteomes" id="UP000182192"/>
    </source>
</evidence>
<keyword evidence="3" id="KW-0430">Lectin</keyword>
<dbReference type="GO" id="GO:0030246">
    <property type="term" value="F:carbohydrate binding"/>
    <property type="evidence" value="ECO:0007669"/>
    <property type="project" value="UniProtKB-KW"/>
</dbReference>
<sequence length="397" mass="44756">MIRFKKVVACVSAVMTMAASTSMLGIVASAYDFRGDVNHDNYINESDYNRLQDYVLNGRGNGITRSTADVNGDNSINVADLLTLRRMLNGTDKKTLFVRGHNREFHPGDHFLEDDKYFGVLQGDGNIVVYRKSDGYVTFASDTDFHDDYTNYRLIFQAEDGNIVLYATPNYPNAKQIPIWNSGSCSTTKYRPYMLSFDYNGNLVWNHDGGQAWKSTSKGHVTPMNNTARKALANYRVGLSWDFKYHYETIDQAAIDFVFAFNEESVRTRCEYGTTILECDDGKYRLDLTPPEGIVGPQRGINQVEGTGPNMYVYDDSVAYVHTHGHFVRWENEYFSLDASDGKSDITIAEGNNRCGKYLIAYVGTPSGTIRKYNPYSDPHPSNMRSAGKVIFKNAPH</sequence>
<dbReference type="RefSeq" id="WP_074963120.1">
    <property type="nucleotide sequence ID" value="NZ_FOKQ01000044.1"/>
</dbReference>
<gene>
    <name evidence="3" type="ORF">SAMN02910406_03337</name>
</gene>
<dbReference type="InterPro" id="IPR036439">
    <property type="entry name" value="Dockerin_dom_sf"/>
</dbReference>
<dbReference type="CDD" id="cd14256">
    <property type="entry name" value="Dockerin_I"/>
    <property type="match status" value="1"/>
</dbReference>
<dbReference type="PROSITE" id="PS00018">
    <property type="entry name" value="EF_HAND_1"/>
    <property type="match status" value="1"/>
</dbReference>
<dbReference type="InterPro" id="IPR016134">
    <property type="entry name" value="Dockerin_dom"/>
</dbReference>
<feature type="domain" description="Dockerin" evidence="2">
    <location>
        <begin position="30"/>
        <end position="97"/>
    </location>
</feature>
<keyword evidence="1" id="KW-0732">Signal</keyword>
<dbReference type="InterPro" id="IPR002105">
    <property type="entry name" value="Dockerin_1_rpt"/>
</dbReference>
<feature type="chain" id="PRO_5038742029" evidence="1">
    <location>
        <begin position="22"/>
        <end position="397"/>
    </location>
</feature>